<reference evidence="3" key="1">
    <citation type="submission" date="2023-07" db="EMBL/GenBank/DDBJ databases">
        <title>Novel Mycoplasma species identified in domestic and wild animals.</title>
        <authorList>
            <person name="Volokhov D.V."/>
            <person name="Furtak V.A."/>
            <person name="Zagorodnyaya T.A."/>
        </authorList>
    </citation>
    <scope>NUCLEOTIDE SEQUENCE [LARGE SCALE GENOMIC DNA]</scope>
    <source>
        <strain evidence="3">92-19</strain>
    </source>
</reference>
<dbReference type="InterPro" id="IPR021027">
    <property type="entry name" value="Transposase_put_HTH"/>
</dbReference>
<proteinExistence type="predicted"/>
<dbReference type="Proteomes" id="UP001209076">
    <property type="component" value="Unassembled WGS sequence"/>
</dbReference>
<evidence type="ECO:0000313" key="3">
    <source>
        <dbReference type="Proteomes" id="UP001209076"/>
    </source>
</evidence>
<accession>A0ABT2PTR3</accession>
<dbReference type="Pfam" id="PF12323">
    <property type="entry name" value="HTH_OrfB_IS605"/>
    <property type="match status" value="1"/>
</dbReference>
<name>A0ABT2PTR3_9MOLU</name>
<protein>
    <submittedName>
        <fullName evidence="2">Helix-turn-helix domain-containing protein</fullName>
    </submittedName>
</protein>
<dbReference type="RefSeq" id="WP_262095442.1">
    <property type="nucleotide sequence ID" value="NZ_JAOEGN010000001.1"/>
</dbReference>
<evidence type="ECO:0000259" key="1">
    <source>
        <dbReference type="Pfam" id="PF12323"/>
    </source>
</evidence>
<organism evidence="2 3">
    <name type="scientific">Paracholeplasma vituli</name>
    <dbReference type="NCBI Taxonomy" id="69473"/>
    <lineage>
        <taxon>Bacteria</taxon>
        <taxon>Bacillati</taxon>
        <taxon>Mycoplasmatota</taxon>
        <taxon>Mollicutes</taxon>
        <taxon>Acholeplasmatales</taxon>
        <taxon>Acholeplasmataceae</taxon>
        <taxon>Paracholeplasma</taxon>
    </lineage>
</organism>
<keyword evidence="3" id="KW-1185">Reference proteome</keyword>
<feature type="non-terminal residue" evidence="2">
    <location>
        <position position="76"/>
    </location>
</feature>
<feature type="domain" description="Transposase putative helix-turn-helix" evidence="1">
    <location>
        <begin position="3"/>
        <end position="37"/>
    </location>
</feature>
<sequence length="76" mass="9288">MSYKALKTRLYLNPNQHHFLLSLMRASRSLYNQALYNVRQHFIQTQKYLPYNENYKLLKDSEHYRYLSTTQAQMVI</sequence>
<evidence type="ECO:0000313" key="2">
    <source>
        <dbReference type="EMBL" id="MCU0104225.1"/>
    </source>
</evidence>
<dbReference type="EMBL" id="JAOEGN010000001">
    <property type="protein sequence ID" value="MCU0104225.1"/>
    <property type="molecule type" value="Genomic_DNA"/>
</dbReference>
<gene>
    <name evidence="2" type="ORF">N7603_00925</name>
</gene>
<comment type="caution">
    <text evidence="2">The sequence shown here is derived from an EMBL/GenBank/DDBJ whole genome shotgun (WGS) entry which is preliminary data.</text>
</comment>